<accession>A0A8S3BI54</accession>
<comment type="caution">
    <text evidence="2">The sequence shown here is derived from an EMBL/GenBank/DDBJ whole genome shotgun (WGS) entry which is preliminary data.</text>
</comment>
<protein>
    <submittedName>
        <fullName evidence="2">Uncharacterized protein</fullName>
    </submittedName>
</protein>
<dbReference type="EMBL" id="CAJOBJ010145385">
    <property type="protein sequence ID" value="CAF4781536.1"/>
    <property type="molecule type" value="Genomic_DNA"/>
</dbReference>
<keyword evidence="1" id="KW-0175">Coiled coil</keyword>
<dbReference type="Proteomes" id="UP000681967">
    <property type="component" value="Unassembled WGS sequence"/>
</dbReference>
<feature type="coiled-coil region" evidence="1">
    <location>
        <begin position="26"/>
        <end position="53"/>
    </location>
</feature>
<name>A0A8S3BI54_9BILA</name>
<feature type="non-terminal residue" evidence="2">
    <location>
        <position position="1"/>
    </location>
</feature>
<dbReference type="Proteomes" id="UP000681720">
    <property type="component" value="Unassembled WGS sequence"/>
</dbReference>
<sequence>QQIELRQELQLIKDQTNQASIPSDVIPNESRQLNQLQQAIDDVSSKFQQLDVKIQLKSIDDVTNQLHQLDVKCQQRSDQS</sequence>
<evidence type="ECO:0000313" key="4">
    <source>
        <dbReference type="Proteomes" id="UP000681720"/>
    </source>
</evidence>
<evidence type="ECO:0000256" key="1">
    <source>
        <dbReference type="SAM" id="Coils"/>
    </source>
</evidence>
<evidence type="ECO:0000313" key="2">
    <source>
        <dbReference type="EMBL" id="CAF4781536.1"/>
    </source>
</evidence>
<dbReference type="EMBL" id="CAJOBH010136826">
    <property type="protein sequence ID" value="CAF4785833.1"/>
    <property type="molecule type" value="Genomic_DNA"/>
</dbReference>
<reference evidence="2" key="1">
    <citation type="submission" date="2021-02" db="EMBL/GenBank/DDBJ databases">
        <authorList>
            <person name="Nowell W R."/>
        </authorList>
    </citation>
    <scope>NUCLEOTIDE SEQUENCE</scope>
</reference>
<dbReference type="AlphaFoldDB" id="A0A8S3BI54"/>
<feature type="non-terminal residue" evidence="2">
    <location>
        <position position="80"/>
    </location>
</feature>
<gene>
    <name evidence="3" type="ORF">BYL167_LOCUS47509</name>
    <name evidence="2" type="ORF">GIL414_LOCUS46363</name>
</gene>
<proteinExistence type="predicted"/>
<evidence type="ECO:0000313" key="3">
    <source>
        <dbReference type="EMBL" id="CAF4785833.1"/>
    </source>
</evidence>
<organism evidence="2 4">
    <name type="scientific">Rotaria magnacalcarata</name>
    <dbReference type="NCBI Taxonomy" id="392030"/>
    <lineage>
        <taxon>Eukaryota</taxon>
        <taxon>Metazoa</taxon>
        <taxon>Spiralia</taxon>
        <taxon>Gnathifera</taxon>
        <taxon>Rotifera</taxon>
        <taxon>Eurotatoria</taxon>
        <taxon>Bdelloidea</taxon>
        <taxon>Philodinida</taxon>
        <taxon>Philodinidae</taxon>
        <taxon>Rotaria</taxon>
    </lineage>
</organism>